<name>A0A840SKB0_9SPIR</name>
<dbReference type="GO" id="GO:0016491">
    <property type="term" value="F:oxidoreductase activity"/>
    <property type="evidence" value="ECO:0007669"/>
    <property type="project" value="UniProtKB-KW"/>
</dbReference>
<sequence>MKRVVLVTGASGGIGLEACLRFIEKGYEVYGAARHLDKMEELVKKGGHAVYLDLTDEKSVDECVNKVIKEQGRVDVLVNNAGYAAGGSLEEVPLEDARRQFEVNVFALILMIKKILPVMRTQKSGRIINISSVAGRFSSPFLGWYHAAKYSVEALSDSLRLETADFGIKVILVEPGLIRTSWGNIAADSIRQVSGSGVYSAQAEKIASFYEVNYRGKGKISAPSAVARCIVKAACKKHPALRYSPGRGAKALIFITRFLPAKLYDFFCRKFFGI</sequence>
<evidence type="ECO:0000256" key="1">
    <source>
        <dbReference type="ARBA" id="ARBA00006484"/>
    </source>
</evidence>
<accession>A0A840SKB0</accession>
<dbReference type="AlphaFoldDB" id="A0A840SKB0"/>
<reference evidence="4 5" key="1">
    <citation type="submission" date="2020-08" db="EMBL/GenBank/DDBJ databases">
        <title>Genomic Encyclopedia of Type Strains, Phase IV (KMG-IV): sequencing the most valuable type-strain genomes for metagenomic binning, comparative biology and taxonomic classification.</title>
        <authorList>
            <person name="Goeker M."/>
        </authorList>
    </citation>
    <scope>NUCLEOTIDE SEQUENCE [LARGE SCALE GENOMIC DNA]</scope>
    <source>
        <strain evidence="4 5">DSM 103679</strain>
    </source>
</reference>
<dbReference type="PANTHER" id="PTHR44169">
    <property type="entry name" value="NADPH-DEPENDENT 1-ACYLDIHYDROXYACETONE PHOSPHATE REDUCTASE"/>
    <property type="match status" value="1"/>
</dbReference>
<evidence type="ECO:0000256" key="2">
    <source>
        <dbReference type="ARBA" id="ARBA00023002"/>
    </source>
</evidence>
<organism evidence="4 5">
    <name type="scientific">Treponema rectale</name>
    <dbReference type="NCBI Taxonomy" id="744512"/>
    <lineage>
        <taxon>Bacteria</taxon>
        <taxon>Pseudomonadati</taxon>
        <taxon>Spirochaetota</taxon>
        <taxon>Spirochaetia</taxon>
        <taxon>Spirochaetales</taxon>
        <taxon>Treponemataceae</taxon>
        <taxon>Treponema</taxon>
    </lineage>
</organism>
<dbReference type="PANTHER" id="PTHR44169:SF6">
    <property type="entry name" value="NADPH-DEPENDENT 1-ACYLDIHYDROXYACETONE PHOSPHATE REDUCTASE"/>
    <property type="match status" value="1"/>
</dbReference>
<keyword evidence="2" id="KW-0560">Oxidoreductase</keyword>
<dbReference type="PRINTS" id="PR00080">
    <property type="entry name" value="SDRFAMILY"/>
</dbReference>
<dbReference type="Gene3D" id="3.40.50.720">
    <property type="entry name" value="NAD(P)-binding Rossmann-like Domain"/>
    <property type="match status" value="1"/>
</dbReference>
<evidence type="ECO:0000313" key="4">
    <source>
        <dbReference type="EMBL" id="MBB5219903.1"/>
    </source>
</evidence>
<dbReference type="EMBL" id="JACHFR010000004">
    <property type="protein sequence ID" value="MBB5219903.1"/>
    <property type="molecule type" value="Genomic_DNA"/>
</dbReference>
<dbReference type="CDD" id="cd05374">
    <property type="entry name" value="17beta-HSD-like_SDR_c"/>
    <property type="match status" value="1"/>
</dbReference>
<dbReference type="PRINTS" id="PR00081">
    <property type="entry name" value="GDHRDH"/>
</dbReference>
<gene>
    <name evidence="4" type="ORF">HNP77_002292</name>
</gene>
<dbReference type="RefSeq" id="WP_184653456.1">
    <property type="nucleotide sequence ID" value="NZ_JACHFR010000004.1"/>
</dbReference>
<comment type="caution">
    <text evidence="4">The sequence shown here is derived from an EMBL/GenBank/DDBJ whole genome shotgun (WGS) entry which is preliminary data.</text>
</comment>
<evidence type="ECO:0000256" key="3">
    <source>
        <dbReference type="RuleBase" id="RU000363"/>
    </source>
</evidence>
<dbReference type="Proteomes" id="UP000578697">
    <property type="component" value="Unassembled WGS sequence"/>
</dbReference>
<dbReference type="NCBIfam" id="NF004826">
    <property type="entry name" value="PRK06182.1"/>
    <property type="match status" value="1"/>
</dbReference>
<dbReference type="InterPro" id="IPR002347">
    <property type="entry name" value="SDR_fam"/>
</dbReference>
<evidence type="ECO:0000313" key="5">
    <source>
        <dbReference type="Proteomes" id="UP000578697"/>
    </source>
</evidence>
<dbReference type="SUPFAM" id="SSF51735">
    <property type="entry name" value="NAD(P)-binding Rossmann-fold domains"/>
    <property type="match status" value="1"/>
</dbReference>
<dbReference type="Pfam" id="PF00106">
    <property type="entry name" value="adh_short"/>
    <property type="match status" value="1"/>
</dbReference>
<comment type="similarity">
    <text evidence="1 3">Belongs to the short-chain dehydrogenases/reductases (SDR) family.</text>
</comment>
<dbReference type="InterPro" id="IPR036291">
    <property type="entry name" value="NAD(P)-bd_dom_sf"/>
</dbReference>
<proteinExistence type="inferred from homology"/>
<keyword evidence="5" id="KW-1185">Reference proteome</keyword>
<protein>
    <submittedName>
        <fullName evidence="4">NAD(P)-dependent dehydrogenase (Short-subunit alcohol dehydrogenase family)</fullName>
    </submittedName>
</protein>